<dbReference type="PANTHER" id="PTHR42861">
    <property type="entry name" value="CALCIUM-TRANSPORTING ATPASE"/>
    <property type="match status" value="1"/>
</dbReference>
<dbReference type="Pfam" id="PF00690">
    <property type="entry name" value="Cation_ATPase_N"/>
    <property type="match status" value="1"/>
</dbReference>
<dbReference type="InterPro" id="IPR023214">
    <property type="entry name" value="HAD_sf"/>
</dbReference>
<dbReference type="InterPro" id="IPR004014">
    <property type="entry name" value="ATPase_P-typ_cation-transptr_N"/>
</dbReference>
<dbReference type="Proteomes" id="UP001500218">
    <property type="component" value="Unassembled WGS sequence"/>
</dbReference>
<evidence type="ECO:0000313" key="3">
    <source>
        <dbReference type="Proteomes" id="UP001500218"/>
    </source>
</evidence>
<feature type="domain" description="Cation-transporting P-type ATPase N-terminal" evidence="1">
    <location>
        <begin position="29"/>
        <end position="69"/>
    </location>
</feature>
<dbReference type="SUPFAM" id="SSF56784">
    <property type="entry name" value="HAD-like"/>
    <property type="match status" value="1"/>
</dbReference>
<sequence>MNGWTTWRTTPGAGVAAGVKVARGGNPLEPVDLLLRDLRTRRQGLTAREARRRMTVYGPNELVRSRGRRAANVVAMTGDGVNDAPALRRADIGVAMGVTGTDVAREAADSPCCCRSRCWCGVRMTGGGRCCGEEDADWAHDVPGGRRVTTMWV</sequence>
<evidence type="ECO:0000313" key="2">
    <source>
        <dbReference type="EMBL" id="GAA1824903.1"/>
    </source>
</evidence>
<comment type="caution">
    <text evidence="2">The sequence shown here is derived from an EMBL/GenBank/DDBJ whole genome shotgun (WGS) entry which is preliminary data.</text>
</comment>
<name>A0ABN2MFP8_9ACTN</name>
<dbReference type="Gene3D" id="3.40.50.1000">
    <property type="entry name" value="HAD superfamily/HAD-like"/>
    <property type="match status" value="1"/>
</dbReference>
<accession>A0ABN2MFP8</accession>
<protein>
    <recommendedName>
        <fullName evidence="1">Cation-transporting P-type ATPase N-terminal domain-containing protein</fullName>
    </recommendedName>
</protein>
<reference evidence="2 3" key="1">
    <citation type="journal article" date="2019" name="Int. J. Syst. Evol. Microbiol.">
        <title>The Global Catalogue of Microorganisms (GCM) 10K type strain sequencing project: providing services to taxonomists for standard genome sequencing and annotation.</title>
        <authorList>
            <consortium name="The Broad Institute Genomics Platform"/>
            <consortium name="The Broad Institute Genome Sequencing Center for Infectious Disease"/>
            <person name="Wu L."/>
            <person name="Ma J."/>
        </authorList>
    </citation>
    <scope>NUCLEOTIDE SEQUENCE [LARGE SCALE GENOMIC DNA]</scope>
    <source>
        <strain evidence="2 3">JCM 13250</strain>
    </source>
</reference>
<keyword evidence="3" id="KW-1185">Reference proteome</keyword>
<organism evidence="2 3">
    <name type="scientific">Luedemannella flava</name>
    <dbReference type="NCBI Taxonomy" id="349316"/>
    <lineage>
        <taxon>Bacteria</taxon>
        <taxon>Bacillati</taxon>
        <taxon>Actinomycetota</taxon>
        <taxon>Actinomycetes</taxon>
        <taxon>Micromonosporales</taxon>
        <taxon>Micromonosporaceae</taxon>
        <taxon>Luedemannella</taxon>
    </lineage>
</organism>
<gene>
    <name evidence="2" type="ORF">GCM10009682_51270</name>
</gene>
<proteinExistence type="predicted"/>
<dbReference type="EMBL" id="BAAALT010000215">
    <property type="protein sequence ID" value="GAA1824903.1"/>
    <property type="molecule type" value="Genomic_DNA"/>
</dbReference>
<dbReference type="PRINTS" id="PR00119">
    <property type="entry name" value="CATATPASE"/>
</dbReference>
<dbReference type="InterPro" id="IPR036412">
    <property type="entry name" value="HAD-like_sf"/>
</dbReference>
<evidence type="ECO:0000259" key="1">
    <source>
        <dbReference type="Pfam" id="PF00690"/>
    </source>
</evidence>